<dbReference type="EMBL" id="QGHD01000028">
    <property type="protein sequence ID" value="PWK93344.1"/>
    <property type="molecule type" value="Genomic_DNA"/>
</dbReference>
<feature type="chain" id="PRO_5046483655" description="Outer membrane lipoprotein-sorting protein" evidence="1">
    <location>
        <begin position="21"/>
        <end position="269"/>
    </location>
</feature>
<comment type="caution">
    <text evidence="2">The sequence shown here is derived from an EMBL/GenBank/DDBJ whole genome shotgun (WGS) entry which is preliminary data.</text>
</comment>
<evidence type="ECO:0000313" key="2">
    <source>
        <dbReference type="EMBL" id="PWK93344.1"/>
    </source>
</evidence>
<keyword evidence="1" id="KW-0732">Signal</keyword>
<reference evidence="2 3" key="1">
    <citation type="submission" date="2018-05" db="EMBL/GenBank/DDBJ databases">
        <title>Animal gut microbial communities from fecal samples from Wisconsin, USA.</title>
        <authorList>
            <person name="Neumann A."/>
        </authorList>
    </citation>
    <scope>NUCLEOTIDE SEQUENCE [LARGE SCALE GENOMIC DNA]</scope>
    <source>
        <strain evidence="2 3">UWS4</strain>
    </source>
</reference>
<gene>
    <name evidence="2" type="ORF">B0H50_12824</name>
</gene>
<evidence type="ECO:0000256" key="1">
    <source>
        <dbReference type="SAM" id="SignalP"/>
    </source>
</evidence>
<accession>A0ABX5LIG8</accession>
<evidence type="ECO:0000313" key="3">
    <source>
        <dbReference type="Proteomes" id="UP000245523"/>
    </source>
</evidence>
<proteinExistence type="predicted"/>
<evidence type="ECO:0008006" key="4">
    <source>
        <dbReference type="Google" id="ProtNLM"/>
    </source>
</evidence>
<organism evidence="2 3">
    <name type="scientific">Hallerella porci</name>
    <dbReference type="NCBI Taxonomy" id="1945871"/>
    <lineage>
        <taxon>Bacteria</taxon>
        <taxon>Pseudomonadati</taxon>
        <taxon>Fibrobacterota</taxon>
        <taxon>Fibrobacteria</taxon>
        <taxon>Fibrobacterales</taxon>
        <taxon>Fibrobacteraceae</taxon>
        <taxon>Hallerella</taxon>
    </lineage>
</organism>
<keyword evidence="3" id="KW-1185">Reference proteome</keyword>
<feature type="signal peptide" evidence="1">
    <location>
        <begin position="1"/>
        <end position="20"/>
    </location>
</feature>
<sequence>MNRICRNLLVLLGLTGAAFAAQVSSSSVASAASSSSTVLLAPKVSSSSAATLTRGLGDFGKAIEAKMDSISAALEASAKTSNSDSIAKAKADSVRAALKAGSYVPRAKYDKSNFDSWKIDTVFQKSMKERVAGDWRTPILSHGHAFRDAELKFQMNDTLLGTTRTYSDSGRYQMTGEYTYRARYRFENDSTIVTREVFKDRGVVRWDYIQFRIADDKFQYHLMKIEFRDLNDNWLNALQGFDKVEPEVYLRVKDANAPAPKSVLNVNDK</sequence>
<dbReference type="Proteomes" id="UP000245523">
    <property type="component" value="Unassembled WGS sequence"/>
</dbReference>
<protein>
    <recommendedName>
        <fullName evidence="4">Outer membrane lipoprotein-sorting protein</fullName>
    </recommendedName>
</protein>
<name>A0ABX5LIG8_9BACT</name>